<dbReference type="RefSeq" id="WP_322464096.1">
    <property type="nucleotide sequence ID" value="NZ_JAXOJX010000001.1"/>
</dbReference>
<evidence type="ECO:0000313" key="1">
    <source>
        <dbReference type="EMBL" id="MDZ5454996.1"/>
    </source>
</evidence>
<dbReference type="EMBL" id="JAXOJX010000001">
    <property type="protein sequence ID" value="MDZ5454996.1"/>
    <property type="molecule type" value="Genomic_DNA"/>
</dbReference>
<organism evidence="1 2">
    <name type="scientific">Azohydromonas lata</name>
    <dbReference type="NCBI Taxonomy" id="45677"/>
    <lineage>
        <taxon>Bacteria</taxon>
        <taxon>Pseudomonadati</taxon>
        <taxon>Pseudomonadota</taxon>
        <taxon>Betaproteobacteria</taxon>
        <taxon>Burkholderiales</taxon>
        <taxon>Sphaerotilaceae</taxon>
        <taxon>Azohydromonas</taxon>
    </lineage>
</organism>
<sequence>MNSAAGVPDDWVPACGGTETPFRTRSGRVLLYMWNRTTGEHAYYDVEQDIFLTSEEACEALCMC</sequence>
<keyword evidence="2" id="KW-1185">Reference proteome</keyword>
<protein>
    <submittedName>
        <fullName evidence="1">Uncharacterized protein</fullName>
    </submittedName>
</protein>
<evidence type="ECO:0000313" key="2">
    <source>
        <dbReference type="Proteomes" id="UP001293718"/>
    </source>
</evidence>
<name>A0ABU5I7B9_9BURK</name>
<proteinExistence type="predicted"/>
<gene>
    <name evidence="1" type="ORF">SM757_00275</name>
</gene>
<reference evidence="1 2" key="1">
    <citation type="submission" date="2023-11" db="EMBL/GenBank/DDBJ databases">
        <title>Draft genome of Azohydromonas lata strain H1 (DSM1123), a polyhydroxyalkanoate producer.</title>
        <authorList>
            <person name="Traversa D."/>
            <person name="D'Addabbo P."/>
            <person name="Pazzani C."/>
            <person name="Manzari C."/>
            <person name="Chiara M."/>
            <person name="Scrascia M."/>
        </authorList>
    </citation>
    <scope>NUCLEOTIDE SEQUENCE [LARGE SCALE GENOMIC DNA]</scope>
    <source>
        <strain evidence="1 2">H1</strain>
        <plasmid evidence="1">unnamed</plasmid>
    </source>
</reference>
<dbReference type="Proteomes" id="UP001293718">
    <property type="component" value="Unassembled WGS sequence"/>
</dbReference>
<accession>A0ABU5I7B9</accession>
<geneLocation type="plasmid" evidence="1">
    <name>unnamed</name>
</geneLocation>
<comment type="caution">
    <text evidence="1">The sequence shown here is derived from an EMBL/GenBank/DDBJ whole genome shotgun (WGS) entry which is preliminary data.</text>
</comment>
<keyword evidence="1" id="KW-0614">Plasmid</keyword>